<keyword evidence="4" id="KW-0804">Transcription</keyword>
<evidence type="ECO:0000256" key="2">
    <source>
        <dbReference type="ARBA" id="ARBA00023015"/>
    </source>
</evidence>
<protein>
    <submittedName>
        <fullName evidence="6">LysR family glycine cleavage system transcriptional activator</fullName>
    </submittedName>
</protein>
<keyword evidence="7" id="KW-1185">Reference proteome</keyword>
<keyword evidence="3" id="KW-0238">DNA-binding</keyword>
<dbReference type="InterPro" id="IPR036390">
    <property type="entry name" value="WH_DNA-bd_sf"/>
</dbReference>
<organism evidence="6 7">
    <name type="scientific">Caulobacter ginsengisoli</name>
    <dbReference type="NCBI Taxonomy" id="400775"/>
    <lineage>
        <taxon>Bacteria</taxon>
        <taxon>Pseudomonadati</taxon>
        <taxon>Pseudomonadota</taxon>
        <taxon>Alphaproteobacteria</taxon>
        <taxon>Caulobacterales</taxon>
        <taxon>Caulobacteraceae</taxon>
        <taxon>Caulobacter</taxon>
    </lineage>
</organism>
<evidence type="ECO:0000259" key="5">
    <source>
        <dbReference type="PROSITE" id="PS50931"/>
    </source>
</evidence>
<keyword evidence="2" id="KW-0805">Transcription regulation</keyword>
<evidence type="ECO:0000313" key="6">
    <source>
        <dbReference type="EMBL" id="MDQ0464821.1"/>
    </source>
</evidence>
<evidence type="ECO:0000256" key="4">
    <source>
        <dbReference type="ARBA" id="ARBA00023163"/>
    </source>
</evidence>
<comment type="caution">
    <text evidence="6">The sequence shown here is derived from an EMBL/GenBank/DDBJ whole genome shotgun (WGS) entry which is preliminary data.</text>
</comment>
<dbReference type="InterPro" id="IPR005119">
    <property type="entry name" value="LysR_subst-bd"/>
</dbReference>
<dbReference type="RefSeq" id="WP_307349760.1">
    <property type="nucleotide sequence ID" value="NZ_JAUSVS010000004.1"/>
</dbReference>
<gene>
    <name evidence="6" type="ORF">QO010_002605</name>
</gene>
<proteinExistence type="inferred from homology"/>
<dbReference type="CDD" id="cd08432">
    <property type="entry name" value="PBP2_GcdR_TrpI_HvrB_AmpR_like"/>
    <property type="match status" value="1"/>
</dbReference>
<dbReference type="PANTHER" id="PTHR30537:SF26">
    <property type="entry name" value="GLYCINE CLEAVAGE SYSTEM TRANSCRIPTIONAL ACTIVATOR"/>
    <property type="match status" value="1"/>
</dbReference>
<dbReference type="InterPro" id="IPR036388">
    <property type="entry name" value="WH-like_DNA-bd_sf"/>
</dbReference>
<evidence type="ECO:0000256" key="1">
    <source>
        <dbReference type="ARBA" id="ARBA00009437"/>
    </source>
</evidence>
<feature type="domain" description="HTH lysR-type" evidence="5">
    <location>
        <begin position="8"/>
        <end position="65"/>
    </location>
</feature>
<name>A0ABU0ITY8_9CAUL</name>
<dbReference type="Gene3D" id="1.10.10.10">
    <property type="entry name" value="Winged helix-like DNA-binding domain superfamily/Winged helix DNA-binding domain"/>
    <property type="match status" value="1"/>
</dbReference>
<dbReference type="Pfam" id="PF03466">
    <property type="entry name" value="LysR_substrate"/>
    <property type="match status" value="1"/>
</dbReference>
<dbReference type="InterPro" id="IPR000847">
    <property type="entry name" value="LysR_HTH_N"/>
</dbReference>
<evidence type="ECO:0000256" key="3">
    <source>
        <dbReference type="ARBA" id="ARBA00023125"/>
    </source>
</evidence>
<dbReference type="SUPFAM" id="SSF46785">
    <property type="entry name" value="Winged helix' DNA-binding domain"/>
    <property type="match status" value="1"/>
</dbReference>
<dbReference type="Proteomes" id="UP001228905">
    <property type="component" value="Unassembled WGS sequence"/>
</dbReference>
<dbReference type="InterPro" id="IPR058163">
    <property type="entry name" value="LysR-type_TF_proteobact-type"/>
</dbReference>
<dbReference type="PROSITE" id="PS50931">
    <property type="entry name" value="HTH_LYSR"/>
    <property type="match status" value="1"/>
</dbReference>
<dbReference type="PANTHER" id="PTHR30537">
    <property type="entry name" value="HTH-TYPE TRANSCRIPTIONAL REGULATOR"/>
    <property type="match status" value="1"/>
</dbReference>
<dbReference type="Gene3D" id="3.40.190.10">
    <property type="entry name" value="Periplasmic binding protein-like II"/>
    <property type="match status" value="2"/>
</dbReference>
<dbReference type="SUPFAM" id="SSF53850">
    <property type="entry name" value="Periplasmic binding protein-like II"/>
    <property type="match status" value="1"/>
</dbReference>
<dbReference type="Pfam" id="PF00126">
    <property type="entry name" value="HTH_1"/>
    <property type="match status" value="1"/>
</dbReference>
<sequence>MSDLLATIPLSAIRVFEAAARLKSFTRAADELGVTQAAVSWQVKALEQRLAQPLFRRLPREVALTPAGERLARAASEAVGLLRTALADLTETGEGVLAISTLQSLATQWLAPRLGGFQLAHPKIAVRLETSSRVIDLNHEPIDLALRGGDGQWPGLETHRMFSSQGTPVCTPAMREQLGGLARPEDLLDAPRIGNEGEWAEWFEAAGVTPPQTRRGGLRLEADLQAIEVASALAGQGVALASPILWSGEIARGQLVRPFPTVIDYGRGYWLAYPADRRRSPKIAAFRDWLLKVLAEDPLTATVSPDR</sequence>
<comment type="similarity">
    <text evidence="1">Belongs to the LysR transcriptional regulatory family.</text>
</comment>
<accession>A0ABU0ITY8</accession>
<dbReference type="EMBL" id="JAUSVS010000004">
    <property type="protein sequence ID" value="MDQ0464821.1"/>
    <property type="molecule type" value="Genomic_DNA"/>
</dbReference>
<reference evidence="6 7" key="1">
    <citation type="submission" date="2023-07" db="EMBL/GenBank/DDBJ databases">
        <title>Genomic Encyclopedia of Type Strains, Phase IV (KMG-IV): sequencing the most valuable type-strain genomes for metagenomic binning, comparative biology and taxonomic classification.</title>
        <authorList>
            <person name="Goeker M."/>
        </authorList>
    </citation>
    <scope>NUCLEOTIDE SEQUENCE [LARGE SCALE GENOMIC DNA]</scope>
    <source>
        <strain evidence="6 7">DSM 18695</strain>
    </source>
</reference>
<evidence type="ECO:0000313" key="7">
    <source>
        <dbReference type="Proteomes" id="UP001228905"/>
    </source>
</evidence>
<dbReference type="PRINTS" id="PR00039">
    <property type="entry name" value="HTHLYSR"/>
</dbReference>